<dbReference type="Proteomes" id="UP001390669">
    <property type="component" value="Unassembled WGS sequence"/>
</dbReference>
<evidence type="ECO:0000313" key="2">
    <source>
        <dbReference type="EMBL" id="MEM5451525.1"/>
    </source>
</evidence>
<dbReference type="EMBL" id="JAYMRW010000015">
    <property type="protein sequence ID" value="MEM5451525.1"/>
    <property type="molecule type" value="Genomic_DNA"/>
</dbReference>
<keyword evidence="3" id="KW-1185">Reference proteome</keyword>
<comment type="caution">
    <text evidence="2">The sequence shown here is derived from an EMBL/GenBank/DDBJ whole genome shotgun (WGS) entry which is preliminary data.</text>
</comment>
<feature type="region of interest" description="Disordered" evidence="1">
    <location>
        <begin position="53"/>
        <end position="80"/>
    </location>
</feature>
<evidence type="ECO:0000313" key="3">
    <source>
        <dbReference type="Proteomes" id="UP001390669"/>
    </source>
</evidence>
<sequence>MSNNGSGFAKPTIVWASDATRDKLREVCEIRGVSVERFAGRLLDQAVLNYTPSAPDETAKATTVGPDDRPVGAICSPGAR</sequence>
<proteinExistence type="predicted"/>
<dbReference type="RefSeq" id="WP_406953662.1">
    <property type="nucleotide sequence ID" value="NZ_JAYMRW010000015.1"/>
</dbReference>
<evidence type="ECO:0008006" key="4">
    <source>
        <dbReference type="Google" id="ProtNLM"/>
    </source>
</evidence>
<gene>
    <name evidence="2" type="ORF">VSR33_29035</name>
</gene>
<evidence type="ECO:0000256" key="1">
    <source>
        <dbReference type="SAM" id="MobiDB-lite"/>
    </source>
</evidence>
<accession>A0ABU9SKG9</accession>
<protein>
    <recommendedName>
        <fullName evidence="4">CopG family transcriptional regulator</fullName>
    </recommendedName>
</protein>
<organism evidence="2 3">
    <name type="scientific">Paraburkholderia guartelaensis</name>
    <dbReference type="NCBI Taxonomy" id="2546446"/>
    <lineage>
        <taxon>Bacteria</taxon>
        <taxon>Pseudomonadati</taxon>
        <taxon>Pseudomonadota</taxon>
        <taxon>Betaproteobacteria</taxon>
        <taxon>Burkholderiales</taxon>
        <taxon>Burkholderiaceae</taxon>
        <taxon>Paraburkholderia</taxon>
    </lineage>
</organism>
<name>A0ABU9SKG9_9BURK</name>
<reference evidence="2 3" key="1">
    <citation type="submission" date="2024-01" db="EMBL/GenBank/DDBJ databases">
        <title>The diversity of rhizobia nodulating Mimosa spp. in eleven states of Brazil covering several biomes is determined by host plant, location, and edaphic factors.</title>
        <authorList>
            <person name="Rouws L."/>
            <person name="Barauna A."/>
            <person name="Beukes C."/>
            <person name="De Faria S.M."/>
            <person name="Gross E."/>
            <person name="Dos Reis Junior F.B."/>
            <person name="Simon M."/>
            <person name="Maluk M."/>
            <person name="Odee D.W."/>
            <person name="Kenicer G."/>
            <person name="Young J.P.W."/>
            <person name="Reis V.M."/>
            <person name="Zilli J."/>
            <person name="James E.K."/>
        </authorList>
    </citation>
    <scope>NUCLEOTIDE SEQUENCE [LARGE SCALE GENOMIC DNA]</scope>
    <source>
        <strain evidence="2 3">JPY164</strain>
    </source>
</reference>